<proteinExistence type="predicted"/>
<dbReference type="Proteomes" id="UP001283341">
    <property type="component" value="Unassembled WGS sequence"/>
</dbReference>
<evidence type="ECO:0000256" key="1">
    <source>
        <dbReference type="SAM" id="MobiDB-lite"/>
    </source>
</evidence>
<protein>
    <submittedName>
        <fullName evidence="3">Uncharacterized protein</fullName>
    </submittedName>
</protein>
<sequence length="590" mass="65729">MPYCLANVLAEPFSVAGLANLTVNINQSCHADFVGPNILNARLTSNLTTGVNDVFWWLGPWMPYPFSTITSRLIDFKLPLLVLIFQLALPPLGAWAQVFSFFHLVANPADSVGSYFYALSLCFGLLKKVQREMKRVHGNAHKHRQIEEGCKELTLVLVAYATIGKPQYNIPRMVHLQASSPRAFGKAAKSLATDRYTGFIPVGAALLGFVFAVLFKYVYIDHNEYDDSNPQHVQIWSLSSSMTVVWAIPAVYLSSIIGVQRTRHSTGRILDQLEEDVGRHSLTMKLQLRLNEGEIAATDISIKLQQLENKEATIAESMILLESYHGDENSAAQLKRQWDNGALSNFRPDRYWRPEPMKYGVEVRSPLILDLMALAIVSTGSLGGVWLAARVPPEGMNCRTGVKLIMFAHYLLSAIVQHIINRLPISTWPKVSLTAVLDSLVFLSFANVILTTQVGILNRLGCYVKEISRGVWGVVLPKFTWEPVRKRLQLEYPLILFGFLVLQFVICVCVWRGYKQAGAVYRLSDAPSVDEGKPSVRETDGQPNTAVGVEETENTESKALIDNVDERGGLVISVEAISDRVPSDEVCPRR</sequence>
<reference evidence="3" key="1">
    <citation type="journal article" date="2023" name="Mol. Phylogenet. Evol.">
        <title>Genome-scale phylogeny and comparative genomics of the fungal order Sordariales.</title>
        <authorList>
            <person name="Hensen N."/>
            <person name="Bonometti L."/>
            <person name="Westerberg I."/>
            <person name="Brannstrom I.O."/>
            <person name="Guillou S."/>
            <person name="Cros-Aarteil S."/>
            <person name="Calhoun S."/>
            <person name="Haridas S."/>
            <person name="Kuo A."/>
            <person name="Mondo S."/>
            <person name="Pangilinan J."/>
            <person name="Riley R."/>
            <person name="LaButti K."/>
            <person name="Andreopoulos B."/>
            <person name="Lipzen A."/>
            <person name="Chen C."/>
            <person name="Yan M."/>
            <person name="Daum C."/>
            <person name="Ng V."/>
            <person name="Clum A."/>
            <person name="Steindorff A."/>
            <person name="Ohm R.A."/>
            <person name="Martin F."/>
            <person name="Silar P."/>
            <person name="Natvig D.O."/>
            <person name="Lalanne C."/>
            <person name="Gautier V."/>
            <person name="Ament-Velasquez S.L."/>
            <person name="Kruys A."/>
            <person name="Hutchinson M.I."/>
            <person name="Powell A.J."/>
            <person name="Barry K."/>
            <person name="Miller A.N."/>
            <person name="Grigoriev I.V."/>
            <person name="Debuchy R."/>
            <person name="Gladieux P."/>
            <person name="Hiltunen Thoren M."/>
            <person name="Johannesson H."/>
        </authorList>
    </citation>
    <scope>NUCLEOTIDE SEQUENCE</scope>
    <source>
        <strain evidence="3">CBS 118394</strain>
    </source>
</reference>
<evidence type="ECO:0000313" key="3">
    <source>
        <dbReference type="EMBL" id="KAK3326812.1"/>
    </source>
</evidence>
<feature type="compositionally biased region" description="Basic and acidic residues" evidence="1">
    <location>
        <begin position="530"/>
        <end position="540"/>
    </location>
</feature>
<keyword evidence="2" id="KW-0472">Membrane</keyword>
<evidence type="ECO:0000256" key="2">
    <source>
        <dbReference type="SAM" id="Phobius"/>
    </source>
</evidence>
<feature type="transmembrane region" description="Helical" evidence="2">
    <location>
        <begin position="112"/>
        <end position="129"/>
    </location>
</feature>
<accession>A0AAE0IKI9</accession>
<feature type="transmembrane region" description="Helical" evidence="2">
    <location>
        <begin position="401"/>
        <end position="420"/>
    </location>
</feature>
<feature type="transmembrane region" description="Helical" evidence="2">
    <location>
        <begin position="492"/>
        <end position="514"/>
    </location>
</feature>
<keyword evidence="4" id="KW-1185">Reference proteome</keyword>
<feature type="transmembrane region" description="Helical" evidence="2">
    <location>
        <begin position="80"/>
        <end position="106"/>
    </location>
</feature>
<name>A0AAE0IKI9_9PEZI</name>
<gene>
    <name evidence="3" type="ORF">B0H66DRAFT_589343</name>
</gene>
<dbReference type="AlphaFoldDB" id="A0AAE0IKI9"/>
<feature type="transmembrane region" description="Helical" evidence="2">
    <location>
        <begin position="235"/>
        <end position="259"/>
    </location>
</feature>
<keyword evidence="2" id="KW-0812">Transmembrane</keyword>
<feature type="transmembrane region" description="Helical" evidence="2">
    <location>
        <begin position="432"/>
        <end position="450"/>
    </location>
</feature>
<evidence type="ECO:0000313" key="4">
    <source>
        <dbReference type="Proteomes" id="UP001283341"/>
    </source>
</evidence>
<organism evidence="3 4">
    <name type="scientific">Apodospora peruviana</name>
    <dbReference type="NCBI Taxonomy" id="516989"/>
    <lineage>
        <taxon>Eukaryota</taxon>
        <taxon>Fungi</taxon>
        <taxon>Dikarya</taxon>
        <taxon>Ascomycota</taxon>
        <taxon>Pezizomycotina</taxon>
        <taxon>Sordariomycetes</taxon>
        <taxon>Sordariomycetidae</taxon>
        <taxon>Sordariales</taxon>
        <taxon>Lasiosphaeriaceae</taxon>
        <taxon>Apodospora</taxon>
    </lineage>
</organism>
<comment type="caution">
    <text evidence="3">The sequence shown here is derived from an EMBL/GenBank/DDBJ whole genome shotgun (WGS) entry which is preliminary data.</text>
</comment>
<feature type="transmembrane region" description="Helical" evidence="2">
    <location>
        <begin position="196"/>
        <end position="215"/>
    </location>
</feature>
<feature type="transmembrane region" description="Helical" evidence="2">
    <location>
        <begin position="367"/>
        <end position="389"/>
    </location>
</feature>
<dbReference type="EMBL" id="JAUEDM010000002">
    <property type="protein sequence ID" value="KAK3326812.1"/>
    <property type="molecule type" value="Genomic_DNA"/>
</dbReference>
<feature type="region of interest" description="Disordered" evidence="1">
    <location>
        <begin position="528"/>
        <end position="558"/>
    </location>
</feature>
<keyword evidence="2" id="KW-1133">Transmembrane helix</keyword>
<reference evidence="3" key="2">
    <citation type="submission" date="2023-06" db="EMBL/GenBank/DDBJ databases">
        <authorList>
            <consortium name="Lawrence Berkeley National Laboratory"/>
            <person name="Haridas S."/>
            <person name="Hensen N."/>
            <person name="Bonometti L."/>
            <person name="Westerberg I."/>
            <person name="Brannstrom I.O."/>
            <person name="Guillou S."/>
            <person name="Cros-Aarteil S."/>
            <person name="Calhoun S."/>
            <person name="Kuo A."/>
            <person name="Mondo S."/>
            <person name="Pangilinan J."/>
            <person name="Riley R."/>
            <person name="Labutti K."/>
            <person name="Andreopoulos B."/>
            <person name="Lipzen A."/>
            <person name="Chen C."/>
            <person name="Yanf M."/>
            <person name="Daum C."/>
            <person name="Ng V."/>
            <person name="Clum A."/>
            <person name="Steindorff A."/>
            <person name="Ohm R."/>
            <person name="Martin F."/>
            <person name="Silar P."/>
            <person name="Natvig D."/>
            <person name="Lalanne C."/>
            <person name="Gautier V."/>
            <person name="Ament-Velasquez S.L."/>
            <person name="Kruys A."/>
            <person name="Hutchinson M.I."/>
            <person name="Powell A.J."/>
            <person name="Barry K."/>
            <person name="Miller A.N."/>
            <person name="Grigoriev I.V."/>
            <person name="Debuchy R."/>
            <person name="Gladieux P."/>
            <person name="Thoren M.H."/>
            <person name="Johannesson H."/>
        </authorList>
    </citation>
    <scope>NUCLEOTIDE SEQUENCE</scope>
    <source>
        <strain evidence="3">CBS 118394</strain>
    </source>
</reference>